<reference evidence="3 4" key="1">
    <citation type="submission" date="2019-04" db="EMBL/GenBank/DDBJ databases">
        <authorList>
            <consortium name="Wellcome Sanger Institute Data Sharing"/>
        </authorList>
    </citation>
    <scope>NUCLEOTIDE SEQUENCE [LARGE SCALE GENOMIC DNA]</scope>
</reference>
<feature type="compositionally biased region" description="Polar residues" evidence="1">
    <location>
        <begin position="145"/>
        <end position="157"/>
    </location>
</feature>
<dbReference type="InterPro" id="IPR012340">
    <property type="entry name" value="NA-bd_OB-fold"/>
</dbReference>
<dbReference type="GeneTree" id="ENSGT00940000153341"/>
<sequence length="224" mass="24766">VSTEVLELDSNPRPSACKVQVVSALAPVLGTVKWLNVKNGYGFIKSWHDGSLCPLLKMAIKKNNPRKYLRSVGNGETVAFDMVEGEKVSLPVGLGYPSTRSKYAADRNHYRQYPRQQGPQHTYPGNCPNGGSKTTEESDGLQAEASASQQRRPTYPSQHRYPPTWSTCPTVASLCTLTPLPKATPHRWVWAQLAAPVALQRKAESYISFPGDLHVKVLVYDTRC</sequence>
<evidence type="ECO:0000256" key="1">
    <source>
        <dbReference type="SAM" id="MobiDB-lite"/>
    </source>
</evidence>
<dbReference type="SUPFAM" id="SSF50249">
    <property type="entry name" value="Nucleic acid-binding proteins"/>
    <property type="match status" value="1"/>
</dbReference>
<dbReference type="Proteomes" id="UP000694397">
    <property type="component" value="Chromosome 2"/>
</dbReference>
<feature type="domain" description="CSD" evidence="2">
    <location>
        <begin position="30"/>
        <end position="87"/>
    </location>
</feature>
<dbReference type="GO" id="GO:0003676">
    <property type="term" value="F:nucleic acid binding"/>
    <property type="evidence" value="ECO:0007669"/>
    <property type="project" value="InterPro"/>
</dbReference>
<dbReference type="PANTHER" id="PTHR11544">
    <property type="entry name" value="COLD SHOCK DOMAIN CONTAINING PROTEINS"/>
    <property type="match status" value="1"/>
</dbReference>
<keyword evidence="4" id="KW-1185">Reference proteome</keyword>
<evidence type="ECO:0000259" key="2">
    <source>
        <dbReference type="Pfam" id="PF00313"/>
    </source>
</evidence>
<reference evidence="3" key="3">
    <citation type="submission" date="2025-09" db="UniProtKB">
        <authorList>
            <consortium name="Ensembl"/>
        </authorList>
    </citation>
    <scope>IDENTIFICATION</scope>
</reference>
<accession>A0A8C9T248</accession>
<organism evidence="3 4">
    <name type="scientific">Scleropages formosus</name>
    <name type="common">Asian bonytongue</name>
    <name type="synonym">Osteoglossum formosum</name>
    <dbReference type="NCBI Taxonomy" id="113540"/>
    <lineage>
        <taxon>Eukaryota</taxon>
        <taxon>Metazoa</taxon>
        <taxon>Chordata</taxon>
        <taxon>Craniata</taxon>
        <taxon>Vertebrata</taxon>
        <taxon>Euteleostomi</taxon>
        <taxon>Actinopterygii</taxon>
        <taxon>Neopterygii</taxon>
        <taxon>Teleostei</taxon>
        <taxon>Osteoglossocephala</taxon>
        <taxon>Osteoglossomorpha</taxon>
        <taxon>Osteoglossiformes</taxon>
        <taxon>Osteoglossidae</taxon>
        <taxon>Scleropages</taxon>
    </lineage>
</organism>
<dbReference type="Ensembl" id="ENSSFOT00015075982.1">
    <property type="protein sequence ID" value="ENSSFOP00015047455.1"/>
    <property type="gene ID" value="ENSSFOG00015026087.1"/>
</dbReference>
<dbReference type="PRINTS" id="PR00050">
    <property type="entry name" value="COLDSHOCK"/>
</dbReference>
<protein>
    <recommendedName>
        <fullName evidence="2">CSD domain-containing protein</fullName>
    </recommendedName>
</protein>
<dbReference type="Pfam" id="PF00313">
    <property type="entry name" value="CSD"/>
    <property type="match status" value="1"/>
</dbReference>
<dbReference type="InterPro" id="IPR050181">
    <property type="entry name" value="Cold_shock_domain"/>
</dbReference>
<dbReference type="AlphaFoldDB" id="A0A8C9T248"/>
<feature type="region of interest" description="Disordered" evidence="1">
    <location>
        <begin position="113"/>
        <end position="161"/>
    </location>
</feature>
<dbReference type="Gene3D" id="2.40.50.140">
    <property type="entry name" value="Nucleic acid-binding proteins"/>
    <property type="match status" value="1"/>
</dbReference>
<reference evidence="3" key="2">
    <citation type="submission" date="2025-08" db="UniProtKB">
        <authorList>
            <consortium name="Ensembl"/>
        </authorList>
    </citation>
    <scope>IDENTIFICATION</scope>
</reference>
<proteinExistence type="predicted"/>
<dbReference type="OrthoDB" id="203339at2759"/>
<name>A0A8C9T248_SCLFO</name>
<dbReference type="InterPro" id="IPR002059">
    <property type="entry name" value="CSP_DNA-bd"/>
</dbReference>
<evidence type="ECO:0000313" key="4">
    <source>
        <dbReference type="Proteomes" id="UP000694397"/>
    </source>
</evidence>
<evidence type="ECO:0000313" key="3">
    <source>
        <dbReference type="Ensembl" id="ENSSFOP00015047455.1"/>
    </source>
</evidence>